<feature type="compositionally biased region" description="Polar residues" evidence="1">
    <location>
        <begin position="77"/>
        <end position="89"/>
    </location>
</feature>
<proteinExistence type="predicted"/>
<reference evidence="2" key="1">
    <citation type="submission" date="2021-10" db="EMBL/GenBank/DDBJ databases">
        <title>Tropical sea cucumber genome reveals ecological adaptation and Cuvierian tubules defense mechanism.</title>
        <authorList>
            <person name="Chen T."/>
        </authorList>
    </citation>
    <scope>NUCLEOTIDE SEQUENCE</scope>
    <source>
        <strain evidence="2">Nanhai2018</strain>
        <tissue evidence="2">Muscle</tissue>
    </source>
</reference>
<evidence type="ECO:0000313" key="3">
    <source>
        <dbReference type="Proteomes" id="UP001152320"/>
    </source>
</evidence>
<comment type="caution">
    <text evidence="2">The sequence shown here is derived from an EMBL/GenBank/DDBJ whole genome shotgun (WGS) entry which is preliminary data.</text>
</comment>
<evidence type="ECO:0000256" key="1">
    <source>
        <dbReference type="SAM" id="MobiDB-lite"/>
    </source>
</evidence>
<name>A0A9Q1BT24_HOLLE</name>
<protein>
    <submittedName>
        <fullName evidence="2">Uncharacterized protein</fullName>
    </submittedName>
</protein>
<dbReference type="PANTHER" id="PTHR46888:SF1">
    <property type="entry name" value="RIBONUCLEASE H"/>
    <property type="match status" value="1"/>
</dbReference>
<dbReference type="Proteomes" id="UP001152320">
    <property type="component" value="Chromosome 12"/>
</dbReference>
<dbReference type="OrthoDB" id="9908684at2759"/>
<dbReference type="AlphaFoldDB" id="A0A9Q1BT24"/>
<gene>
    <name evidence="2" type="ORF">HOLleu_26239</name>
</gene>
<keyword evidence="3" id="KW-1185">Reference proteome</keyword>
<sequence length="148" mass="17193">MDIEKLTEIGKSLGLGGENLIKFIQEERDVQNQIRIEQQKIEREKRAHEREMKAEEKEILDKQLELVAMEKEKSDSRQSQGEVNISGGTSHAYRAKAPKLPRFNEGTDDLDAYLQRFERYSRNQGWDRKEWATNLSALLHGKALDIHS</sequence>
<feature type="region of interest" description="Disordered" evidence="1">
    <location>
        <begin position="70"/>
        <end position="105"/>
    </location>
</feature>
<dbReference type="PANTHER" id="PTHR46888">
    <property type="entry name" value="ZINC KNUCKLE DOMAINCONTAINING PROTEIN-RELATED"/>
    <property type="match status" value="1"/>
</dbReference>
<dbReference type="EMBL" id="JAIZAY010000012">
    <property type="protein sequence ID" value="KAJ8032658.1"/>
    <property type="molecule type" value="Genomic_DNA"/>
</dbReference>
<organism evidence="2 3">
    <name type="scientific">Holothuria leucospilota</name>
    <name type="common">Black long sea cucumber</name>
    <name type="synonym">Mertensiothuria leucospilota</name>
    <dbReference type="NCBI Taxonomy" id="206669"/>
    <lineage>
        <taxon>Eukaryota</taxon>
        <taxon>Metazoa</taxon>
        <taxon>Echinodermata</taxon>
        <taxon>Eleutherozoa</taxon>
        <taxon>Echinozoa</taxon>
        <taxon>Holothuroidea</taxon>
        <taxon>Aspidochirotacea</taxon>
        <taxon>Aspidochirotida</taxon>
        <taxon>Holothuriidae</taxon>
        <taxon>Holothuria</taxon>
    </lineage>
</organism>
<evidence type="ECO:0000313" key="2">
    <source>
        <dbReference type="EMBL" id="KAJ8032658.1"/>
    </source>
</evidence>
<accession>A0A9Q1BT24</accession>